<dbReference type="AlphaFoldDB" id="A0A1M6AQG9"/>
<dbReference type="InterPro" id="IPR039420">
    <property type="entry name" value="WalR-like"/>
</dbReference>
<protein>
    <recommendedName>
        <fullName evidence="1">Stage 0 sporulation protein A homolog</fullName>
    </recommendedName>
</protein>
<evidence type="ECO:0000256" key="7">
    <source>
        <dbReference type="ARBA" id="ARBA00024867"/>
    </source>
</evidence>
<dbReference type="SUPFAM" id="SSF52172">
    <property type="entry name" value="CheY-like"/>
    <property type="match status" value="1"/>
</dbReference>
<evidence type="ECO:0000259" key="10">
    <source>
        <dbReference type="PROSITE" id="PS50110"/>
    </source>
</evidence>
<dbReference type="PANTHER" id="PTHR48111:SF1">
    <property type="entry name" value="TWO-COMPONENT RESPONSE REGULATOR ORR33"/>
    <property type="match status" value="1"/>
</dbReference>
<dbReference type="PROSITE" id="PS51755">
    <property type="entry name" value="OMPR_PHOB"/>
    <property type="match status" value="1"/>
</dbReference>
<evidence type="ECO:0000256" key="2">
    <source>
        <dbReference type="ARBA" id="ARBA00022553"/>
    </source>
</evidence>
<evidence type="ECO:0000256" key="8">
    <source>
        <dbReference type="PROSITE-ProRule" id="PRU00169"/>
    </source>
</evidence>
<sequence>MQDKLIYIADDEVKIQDLIKMFLKKEGYEVETFSDGNLLLEAFRRKSPDMILLDIMMPKLDGLKVCTEIRKESEVPIIIISAKDTEGDKIAGLMLGSDDYMTKPFSPVELVLRVKSIFKRIELQKNYKEKQDVIYILDLIFYPDRRYALCNGIDLKLTPMEFNLFLYLIENKNKGVSREELLNKVWGFDSEVDTRATDDMIKRIRKKLMGANSKVRIETLWGFGFMISDDEK</sequence>
<evidence type="ECO:0000256" key="4">
    <source>
        <dbReference type="ARBA" id="ARBA00023015"/>
    </source>
</evidence>
<feature type="domain" description="Response regulatory" evidence="10">
    <location>
        <begin position="5"/>
        <end position="118"/>
    </location>
</feature>
<evidence type="ECO:0000313" key="12">
    <source>
        <dbReference type="EMBL" id="SHI38647.1"/>
    </source>
</evidence>
<dbReference type="GO" id="GO:0005829">
    <property type="term" value="C:cytosol"/>
    <property type="evidence" value="ECO:0007669"/>
    <property type="project" value="TreeGrafter"/>
</dbReference>
<gene>
    <name evidence="12" type="ORF">SAMN02745941_03730</name>
</gene>
<evidence type="ECO:0000256" key="5">
    <source>
        <dbReference type="ARBA" id="ARBA00023125"/>
    </source>
</evidence>
<dbReference type="Gene3D" id="6.10.250.690">
    <property type="match status" value="1"/>
</dbReference>
<dbReference type="Pfam" id="PF00486">
    <property type="entry name" value="Trans_reg_C"/>
    <property type="match status" value="1"/>
</dbReference>
<dbReference type="EMBL" id="FQXU01000013">
    <property type="protein sequence ID" value="SHI38647.1"/>
    <property type="molecule type" value="Genomic_DNA"/>
</dbReference>
<keyword evidence="3" id="KW-0902">Two-component regulatory system</keyword>
<reference evidence="12 13" key="1">
    <citation type="submission" date="2016-11" db="EMBL/GenBank/DDBJ databases">
        <authorList>
            <person name="Jaros S."/>
            <person name="Januszkiewicz K."/>
            <person name="Wedrychowicz H."/>
        </authorList>
    </citation>
    <scope>NUCLEOTIDE SEQUENCE [LARGE SCALE GENOMIC DNA]</scope>
    <source>
        <strain evidence="12 13">DSM 6191</strain>
    </source>
</reference>
<dbReference type="SMART" id="SM00862">
    <property type="entry name" value="Trans_reg_C"/>
    <property type="match status" value="1"/>
</dbReference>
<dbReference type="Proteomes" id="UP000184241">
    <property type="component" value="Unassembled WGS sequence"/>
</dbReference>
<dbReference type="InterPro" id="IPR001867">
    <property type="entry name" value="OmpR/PhoB-type_DNA-bd"/>
</dbReference>
<dbReference type="SMART" id="SM00448">
    <property type="entry name" value="REC"/>
    <property type="match status" value="1"/>
</dbReference>
<keyword evidence="5 9" id="KW-0238">DNA-binding</keyword>
<name>A0A1M6AQG9_9CLOT</name>
<evidence type="ECO:0000259" key="11">
    <source>
        <dbReference type="PROSITE" id="PS51755"/>
    </source>
</evidence>
<dbReference type="RefSeq" id="WP_073022001.1">
    <property type="nucleotide sequence ID" value="NZ_FQXU01000013.1"/>
</dbReference>
<feature type="DNA-binding region" description="OmpR/PhoB-type" evidence="9">
    <location>
        <begin position="131"/>
        <end position="229"/>
    </location>
</feature>
<dbReference type="GO" id="GO:0032993">
    <property type="term" value="C:protein-DNA complex"/>
    <property type="evidence" value="ECO:0007669"/>
    <property type="project" value="TreeGrafter"/>
</dbReference>
<organism evidence="12 13">
    <name type="scientific">Clostridium intestinale DSM 6191</name>
    <dbReference type="NCBI Taxonomy" id="1121320"/>
    <lineage>
        <taxon>Bacteria</taxon>
        <taxon>Bacillati</taxon>
        <taxon>Bacillota</taxon>
        <taxon>Clostridia</taxon>
        <taxon>Eubacteriales</taxon>
        <taxon>Clostridiaceae</taxon>
        <taxon>Clostridium</taxon>
    </lineage>
</organism>
<dbReference type="FunFam" id="3.40.50.2300:FF:000001">
    <property type="entry name" value="DNA-binding response regulator PhoB"/>
    <property type="match status" value="1"/>
</dbReference>
<feature type="domain" description="OmpR/PhoB-type" evidence="11">
    <location>
        <begin position="131"/>
        <end position="229"/>
    </location>
</feature>
<evidence type="ECO:0000256" key="9">
    <source>
        <dbReference type="PROSITE-ProRule" id="PRU01091"/>
    </source>
</evidence>
<dbReference type="PROSITE" id="PS50110">
    <property type="entry name" value="RESPONSE_REGULATORY"/>
    <property type="match status" value="1"/>
</dbReference>
<evidence type="ECO:0000256" key="6">
    <source>
        <dbReference type="ARBA" id="ARBA00023163"/>
    </source>
</evidence>
<accession>A0A1M6AQG9</accession>
<proteinExistence type="predicted"/>
<dbReference type="Gene3D" id="1.10.10.10">
    <property type="entry name" value="Winged helix-like DNA-binding domain superfamily/Winged helix DNA-binding domain"/>
    <property type="match status" value="1"/>
</dbReference>
<dbReference type="SUPFAM" id="SSF46894">
    <property type="entry name" value="C-terminal effector domain of the bipartite response regulators"/>
    <property type="match status" value="1"/>
</dbReference>
<feature type="modified residue" description="4-aspartylphosphate" evidence="8">
    <location>
        <position position="54"/>
    </location>
</feature>
<dbReference type="InterPro" id="IPR036388">
    <property type="entry name" value="WH-like_DNA-bd_sf"/>
</dbReference>
<dbReference type="Pfam" id="PF00072">
    <property type="entry name" value="Response_reg"/>
    <property type="match status" value="1"/>
</dbReference>
<dbReference type="Gene3D" id="3.40.50.2300">
    <property type="match status" value="1"/>
</dbReference>
<dbReference type="GO" id="GO:0006355">
    <property type="term" value="P:regulation of DNA-templated transcription"/>
    <property type="evidence" value="ECO:0007669"/>
    <property type="project" value="InterPro"/>
</dbReference>
<dbReference type="InterPro" id="IPR011006">
    <property type="entry name" value="CheY-like_superfamily"/>
</dbReference>
<dbReference type="PANTHER" id="PTHR48111">
    <property type="entry name" value="REGULATOR OF RPOS"/>
    <property type="match status" value="1"/>
</dbReference>
<dbReference type="GO" id="GO:0000156">
    <property type="term" value="F:phosphorelay response regulator activity"/>
    <property type="evidence" value="ECO:0007669"/>
    <property type="project" value="TreeGrafter"/>
</dbReference>
<evidence type="ECO:0000313" key="13">
    <source>
        <dbReference type="Proteomes" id="UP000184241"/>
    </source>
</evidence>
<keyword evidence="4" id="KW-0805">Transcription regulation</keyword>
<dbReference type="GO" id="GO:0000976">
    <property type="term" value="F:transcription cis-regulatory region binding"/>
    <property type="evidence" value="ECO:0007669"/>
    <property type="project" value="TreeGrafter"/>
</dbReference>
<dbReference type="InterPro" id="IPR001789">
    <property type="entry name" value="Sig_transdc_resp-reg_receiver"/>
</dbReference>
<keyword evidence="6" id="KW-0804">Transcription</keyword>
<evidence type="ECO:0000256" key="3">
    <source>
        <dbReference type="ARBA" id="ARBA00023012"/>
    </source>
</evidence>
<keyword evidence="2 8" id="KW-0597">Phosphoprotein</keyword>
<dbReference type="CDD" id="cd00383">
    <property type="entry name" value="trans_reg_C"/>
    <property type="match status" value="1"/>
</dbReference>
<comment type="function">
    <text evidence="7">May play the central regulatory role in sporulation. It may be an element of the effector pathway responsible for the activation of sporulation genes in response to nutritional stress. Spo0A may act in concert with spo0H (a sigma factor) to control the expression of some genes that are critical to the sporulation process.</text>
</comment>
<evidence type="ECO:0000256" key="1">
    <source>
        <dbReference type="ARBA" id="ARBA00018672"/>
    </source>
</evidence>
<dbReference type="InterPro" id="IPR016032">
    <property type="entry name" value="Sig_transdc_resp-reg_C-effctor"/>
</dbReference>